<evidence type="ECO:0000256" key="1">
    <source>
        <dbReference type="ARBA" id="ARBA00022729"/>
    </source>
</evidence>
<dbReference type="InterPro" id="IPR028994">
    <property type="entry name" value="Integrin_alpha_N"/>
</dbReference>
<dbReference type="OrthoDB" id="58662at2"/>
<dbReference type="AlphaFoldDB" id="A0A1I3N5B3"/>
<accession>A0A1I3N5B3</accession>
<evidence type="ECO:0000313" key="4">
    <source>
        <dbReference type="Proteomes" id="UP000199110"/>
    </source>
</evidence>
<sequence length="257" mass="27229">MILRAALVCVLAATGAQACRVSPETQAIAGSMTQSGDQAAWYRDPTDIYGHGIMGNIPDALTLVVASPRSANSCGVFSVAAGDGHVFEDTAPRLVDVTGDGIPEVIAVRSSVTQGAQLVVYAEGPEDRLTVLAETPYIGRRNRWLAPAAWADLDGDGAVEIAFVDRPHLAKTLRIWRFSDGALTEVAAASGVTNHRIGDEIIHGGLRTCDGGPEMILASADWTEVLALRFDGREIKARRLGTNTPTAMQEAMNCSFP</sequence>
<feature type="chain" id="PRO_5011435848" description="Repeat domain-containing protein" evidence="2">
    <location>
        <begin position="19"/>
        <end position="257"/>
    </location>
</feature>
<dbReference type="EMBL" id="FORA01000002">
    <property type="protein sequence ID" value="SFJ04411.1"/>
    <property type="molecule type" value="Genomic_DNA"/>
</dbReference>
<reference evidence="3 4" key="1">
    <citation type="submission" date="2016-10" db="EMBL/GenBank/DDBJ databases">
        <authorList>
            <person name="de Groot N.N."/>
        </authorList>
    </citation>
    <scope>NUCLEOTIDE SEQUENCE [LARGE SCALE GENOMIC DNA]</scope>
    <source>
        <strain evidence="3 4">DSM 19073</strain>
    </source>
</reference>
<name>A0A1I3N5B3_9RHOB</name>
<evidence type="ECO:0000256" key="2">
    <source>
        <dbReference type="SAM" id="SignalP"/>
    </source>
</evidence>
<protein>
    <recommendedName>
        <fullName evidence="5">Repeat domain-containing protein</fullName>
    </recommendedName>
</protein>
<organism evidence="3 4">
    <name type="scientific">Jannaschia pohangensis</name>
    <dbReference type="NCBI Taxonomy" id="390807"/>
    <lineage>
        <taxon>Bacteria</taxon>
        <taxon>Pseudomonadati</taxon>
        <taxon>Pseudomonadota</taxon>
        <taxon>Alphaproteobacteria</taxon>
        <taxon>Rhodobacterales</taxon>
        <taxon>Roseobacteraceae</taxon>
        <taxon>Jannaschia</taxon>
    </lineage>
</organism>
<dbReference type="SUPFAM" id="SSF69318">
    <property type="entry name" value="Integrin alpha N-terminal domain"/>
    <property type="match status" value="1"/>
</dbReference>
<gene>
    <name evidence="3" type="ORF">SAMN04488095_2055</name>
</gene>
<evidence type="ECO:0008006" key="5">
    <source>
        <dbReference type="Google" id="ProtNLM"/>
    </source>
</evidence>
<dbReference type="Pfam" id="PF13517">
    <property type="entry name" value="FG-GAP_3"/>
    <property type="match status" value="1"/>
</dbReference>
<evidence type="ECO:0000313" key="3">
    <source>
        <dbReference type="EMBL" id="SFJ04411.1"/>
    </source>
</evidence>
<feature type="signal peptide" evidence="2">
    <location>
        <begin position="1"/>
        <end position="18"/>
    </location>
</feature>
<keyword evidence="1 2" id="KW-0732">Signal</keyword>
<dbReference type="Proteomes" id="UP000199110">
    <property type="component" value="Unassembled WGS sequence"/>
</dbReference>
<dbReference type="STRING" id="390807.SAMN04488095_2055"/>
<proteinExistence type="predicted"/>
<dbReference type="InterPro" id="IPR013517">
    <property type="entry name" value="FG-GAP"/>
</dbReference>
<dbReference type="RefSeq" id="WP_092779868.1">
    <property type="nucleotide sequence ID" value="NZ_FORA01000002.1"/>
</dbReference>
<dbReference type="PROSITE" id="PS51257">
    <property type="entry name" value="PROKAR_LIPOPROTEIN"/>
    <property type="match status" value="1"/>
</dbReference>
<keyword evidence="4" id="KW-1185">Reference proteome</keyword>